<evidence type="ECO:0008006" key="2">
    <source>
        <dbReference type="Google" id="ProtNLM"/>
    </source>
</evidence>
<protein>
    <recommendedName>
        <fullName evidence="2">DUF4261 domain-containing protein</fullName>
    </recommendedName>
</protein>
<evidence type="ECO:0000313" key="1">
    <source>
        <dbReference type="EMBL" id="CAA6819549.1"/>
    </source>
</evidence>
<dbReference type="AlphaFoldDB" id="A0A6S6TYE6"/>
<sequence>MKDEQTIVIGIPGKWKNRDAIVEAIAQHSGGYIFAGMMLNHTETNESFGLEIYEKDPDLRKAFEFAGMGQLTEEELQAIDEHTFTIYIIGGGGSIELAQKMMTVSQALLKIGGLGIKIETTGKAFNNEAWNAICALKEEAKYYEAFVTKLRAQDDVYYTCGMHNLGLKDTVIGAVDMDTAVYTLDLFSIYQIVEQPTIEPGETFSAIENAPNFEILEEKDNRYPEGDGFYNKFGMWILRPEQLENPTS</sequence>
<organism evidence="1">
    <name type="scientific">uncultured Aureispira sp</name>
    <dbReference type="NCBI Taxonomy" id="1331704"/>
    <lineage>
        <taxon>Bacteria</taxon>
        <taxon>Pseudomonadati</taxon>
        <taxon>Bacteroidota</taxon>
        <taxon>Saprospiria</taxon>
        <taxon>Saprospirales</taxon>
        <taxon>Saprospiraceae</taxon>
        <taxon>Aureispira</taxon>
        <taxon>environmental samples</taxon>
    </lineage>
</organism>
<gene>
    <name evidence="1" type="ORF">HELGO_WM17822</name>
</gene>
<accession>A0A6S6TYE6</accession>
<dbReference type="EMBL" id="CACVAQ010000275">
    <property type="protein sequence ID" value="CAA6819549.1"/>
    <property type="molecule type" value="Genomic_DNA"/>
</dbReference>
<name>A0A6S6TYE6_9BACT</name>
<reference evidence="1" key="1">
    <citation type="submission" date="2020-01" db="EMBL/GenBank/DDBJ databases">
        <authorList>
            <person name="Meier V. D."/>
            <person name="Meier V D."/>
        </authorList>
    </citation>
    <scope>NUCLEOTIDE SEQUENCE</scope>
    <source>
        <strain evidence="1">HLG_WM_MAG_10</strain>
    </source>
</reference>
<proteinExistence type="predicted"/>